<proteinExistence type="predicted"/>
<dbReference type="SUPFAM" id="SSF55729">
    <property type="entry name" value="Acyl-CoA N-acyltransferases (Nat)"/>
    <property type="match status" value="1"/>
</dbReference>
<reference evidence="2 3" key="1">
    <citation type="journal article" date="2011" name="J. Gen. Appl. Microbiol.">
        <title>Draft genome sequencing of the enigmatic yeast Saitoella complicata.</title>
        <authorList>
            <person name="Nishida H."/>
            <person name="Hamamoto M."/>
            <person name="Sugiyama J."/>
        </authorList>
    </citation>
    <scope>NUCLEOTIDE SEQUENCE [LARGE SCALE GENOMIC DNA]</scope>
    <source>
        <strain evidence="2 3">NRRL Y-17804</strain>
    </source>
</reference>
<keyword evidence="3" id="KW-1185">Reference proteome</keyword>
<name>A0A0E9NT23_SAICN</name>
<evidence type="ECO:0000259" key="1">
    <source>
        <dbReference type="PROSITE" id="PS51729"/>
    </source>
</evidence>
<dbReference type="Pfam" id="PF14542">
    <property type="entry name" value="Acetyltransf_CG"/>
    <property type="match status" value="1"/>
</dbReference>
<organism evidence="2 3">
    <name type="scientific">Saitoella complicata (strain BCRC 22490 / CBS 7301 / JCM 7358 / NBRC 10748 / NRRL Y-17804)</name>
    <dbReference type="NCBI Taxonomy" id="698492"/>
    <lineage>
        <taxon>Eukaryota</taxon>
        <taxon>Fungi</taxon>
        <taxon>Dikarya</taxon>
        <taxon>Ascomycota</taxon>
        <taxon>Taphrinomycotina</taxon>
        <taxon>Taphrinomycotina incertae sedis</taxon>
        <taxon>Saitoella</taxon>
    </lineage>
</organism>
<feature type="domain" description="N-acetyltransferase" evidence="1">
    <location>
        <begin position="154"/>
        <end position="246"/>
    </location>
</feature>
<reference evidence="2 3" key="2">
    <citation type="journal article" date="2014" name="J. Gen. Appl. Microbiol.">
        <title>The early diverging ascomycetous budding yeast Saitoella complicata has three histone deacetylases belonging to the Clr6, Hos2, and Rpd3 lineages.</title>
        <authorList>
            <person name="Nishida H."/>
            <person name="Matsumoto T."/>
            <person name="Kondo S."/>
            <person name="Hamamoto M."/>
            <person name="Yoshikawa H."/>
        </authorList>
    </citation>
    <scope>NUCLEOTIDE SEQUENCE [LARGE SCALE GENOMIC DNA]</scope>
    <source>
        <strain evidence="2 3">NRRL Y-17804</strain>
    </source>
</reference>
<protein>
    <recommendedName>
        <fullName evidence="1">N-acetyltransferase domain-containing protein</fullName>
    </recommendedName>
</protein>
<gene>
    <name evidence="2" type="ORF">G7K_6902-t1</name>
</gene>
<dbReference type="PANTHER" id="PTHR31435">
    <property type="entry name" value="PROTEIN NATD1"/>
    <property type="match status" value="1"/>
</dbReference>
<sequence>MASPRLMSSPIGPPGVVLIPIDQKHGRQKALSSDKVALSSGKVDMNVNSWVVVGYDPPARPKANSANIENPSMNSLFVIPRTLDAPHTRTSILGPHLPSHHTSIRLPEQPSLQQMLHNITRSILTSPPITKQIVTKPLACSARTMSATTTPQVSHDAKNQRFTIQPAGSTDVAYLTYEPLSPPSPTPLYTFSHTYTPPSLRGRGLASILTKAAMEYAASAGWRVRPDCEYVREWAGKRRGRDELVGRVVVWDEGAKL</sequence>
<dbReference type="PROSITE" id="PS51729">
    <property type="entry name" value="GNAT_YJDJ"/>
    <property type="match status" value="1"/>
</dbReference>
<reference evidence="2 3" key="3">
    <citation type="journal article" date="2015" name="Genome Announc.">
        <title>Draft Genome Sequence of the Archiascomycetous Yeast Saitoella complicata.</title>
        <authorList>
            <person name="Yamauchi K."/>
            <person name="Kondo S."/>
            <person name="Hamamoto M."/>
            <person name="Takahashi Y."/>
            <person name="Ogura Y."/>
            <person name="Hayashi T."/>
            <person name="Nishida H."/>
        </authorList>
    </citation>
    <scope>NUCLEOTIDE SEQUENCE [LARGE SCALE GENOMIC DNA]</scope>
    <source>
        <strain evidence="2 3">NRRL Y-17804</strain>
    </source>
</reference>
<dbReference type="EMBL" id="BACD03000093">
    <property type="protein sequence ID" value="GAO52836.1"/>
    <property type="molecule type" value="Genomic_DNA"/>
</dbReference>
<dbReference type="AlphaFoldDB" id="A0A0E9NT23"/>
<dbReference type="InterPro" id="IPR031165">
    <property type="entry name" value="GNAT_YJDJ"/>
</dbReference>
<dbReference type="Proteomes" id="UP000033140">
    <property type="component" value="Unassembled WGS sequence"/>
</dbReference>
<dbReference type="InterPro" id="IPR016181">
    <property type="entry name" value="Acyl_CoA_acyltransferase"/>
</dbReference>
<dbReference type="Gene3D" id="3.40.630.30">
    <property type="match status" value="1"/>
</dbReference>
<evidence type="ECO:0000313" key="3">
    <source>
        <dbReference type="Proteomes" id="UP000033140"/>
    </source>
</evidence>
<accession>A0A0E9NT23</accession>
<dbReference type="PANTHER" id="PTHR31435:SF9">
    <property type="entry name" value="PROTEIN NATD1"/>
    <property type="match status" value="1"/>
</dbReference>
<dbReference type="InterPro" id="IPR045057">
    <property type="entry name" value="Gcn5-rel_NAT"/>
</dbReference>
<comment type="caution">
    <text evidence="2">The sequence shown here is derived from an EMBL/GenBank/DDBJ whole genome shotgun (WGS) entry which is preliminary data.</text>
</comment>
<evidence type="ECO:0000313" key="2">
    <source>
        <dbReference type="EMBL" id="GAO52836.1"/>
    </source>
</evidence>